<protein>
    <submittedName>
        <fullName evidence="2">Uncharacterized protein</fullName>
    </submittedName>
</protein>
<gene>
    <name evidence="2" type="ORF">GIB67_033469</name>
</gene>
<comment type="caution">
    <text evidence="2">The sequence shown here is derived from an EMBL/GenBank/DDBJ whole genome shotgun (WGS) entry which is preliminary data.</text>
</comment>
<organism evidence="2 3">
    <name type="scientific">Kingdonia uniflora</name>
    <dbReference type="NCBI Taxonomy" id="39325"/>
    <lineage>
        <taxon>Eukaryota</taxon>
        <taxon>Viridiplantae</taxon>
        <taxon>Streptophyta</taxon>
        <taxon>Embryophyta</taxon>
        <taxon>Tracheophyta</taxon>
        <taxon>Spermatophyta</taxon>
        <taxon>Magnoliopsida</taxon>
        <taxon>Ranunculales</taxon>
        <taxon>Circaeasteraceae</taxon>
        <taxon>Kingdonia</taxon>
    </lineage>
</organism>
<evidence type="ECO:0000313" key="3">
    <source>
        <dbReference type="Proteomes" id="UP000541444"/>
    </source>
</evidence>
<evidence type="ECO:0000256" key="1">
    <source>
        <dbReference type="SAM" id="MobiDB-lite"/>
    </source>
</evidence>
<dbReference type="AlphaFoldDB" id="A0A7J7MDS9"/>
<name>A0A7J7MDS9_9MAGN</name>
<proteinExistence type="predicted"/>
<dbReference type="EMBL" id="JACGCM010001595">
    <property type="protein sequence ID" value="KAF6152898.1"/>
    <property type="molecule type" value="Genomic_DNA"/>
</dbReference>
<sequence>MVDYVVSKTHRRNHRGGTEECAHHQGTRGSPIMFRPMELLPIAGVVLNTGRELEEMPKVENVYAQPAAGVGMSGHAGGGDLAPEAGGITEYQTDRNEQQNKGEERVAPILLNLFPSLVYGGEARLLSKEKGAKIESKASLLAPLDYYASMQSEIFISASPRIRHNALVRLSARSICF</sequence>
<reference evidence="2 3" key="1">
    <citation type="journal article" date="2020" name="IScience">
        <title>Genome Sequencing of the Endangered Kingdonia uniflora (Circaeasteraceae, Ranunculales) Reveals Potential Mechanisms of Evolutionary Specialization.</title>
        <authorList>
            <person name="Sun Y."/>
            <person name="Deng T."/>
            <person name="Zhang A."/>
            <person name="Moore M.J."/>
            <person name="Landis J.B."/>
            <person name="Lin N."/>
            <person name="Zhang H."/>
            <person name="Zhang X."/>
            <person name="Huang J."/>
            <person name="Zhang X."/>
            <person name="Sun H."/>
            <person name="Wang H."/>
        </authorList>
    </citation>
    <scope>NUCLEOTIDE SEQUENCE [LARGE SCALE GENOMIC DNA]</scope>
    <source>
        <strain evidence="2">TB1705</strain>
        <tissue evidence="2">Leaf</tissue>
    </source>
</reference>
<dbReference type="Proteomes" id="UP000541444">
    <property type="component" value="Unassembled WGS sequence"/>
</dbReference>
<keyword evidence="3" id="KW-1185">Reference proteome</keyword>
<accession>A0A7J7MDS9</accession>
<feature type="region of interest" description="Disordered" evidence="1">
    <location>
        <begin position="1"/>
        <end position="29"/>
    </location>
</feature>
<evidence type="ECO:0000313" key="2">
    <source>
        <dbReference type="EMBL" id="KAF6152898.1"/>
    </source>
</evidence>